<dbReference type="EMBL" id="AEJC01000510">
    <property type="protein sequence ID" value="EKX62551.1"/>
    <property type="molecule type" value="Genomic_DNA"/>
</dbReference>
<dbReference type="Proteomes" id="UP000010411">
    <property type="component" value="Unassembled WGS sequence"/>
</dbReference>
<sequence>MYAFNMDRRVTSAECVGTSGSGPSFHRKCHYKPDDAPL</sequence>
<gene>
    <name evidence="1" type="ORF">STRIP9103_05548</name>
</gene>
<dbReference type="AlphaFoldDB" id="L1KP12"/>
<evidence type="ECO:0000313" key="2">
    <source>
        <dbReference type="Proteomes" id="UP000010411"/>
    </source>
</evidence>
<comment type="caution">
    <text evidence="1">The sequence shown here is derived from an EMBL/GenBank/DDBJ whole genome shotgun (WGS) entry which is preliminary data.</text>
</comment>
<organism evidence="1 2">
    <name type="scientific">Streptomyces ipomoeae 91-03</name>
    <dbReference type="NCBI Taxonomy" id="698759"/>
    <lineage>
        <taxon>Bacteria</taxon>
        <taxon>Bacillati</taxon>
        <taxon>Actinomycetota</taxon>
        <taxon>Actinomycetes</taxon>
        <taxon>Kitasatosporales</taxon>
        <taxon>Streptomycetaceae</taxon>
        <taxon>Streptomyces</taxon>
    </lineage>
</organism>
<protein>
    <submittedName>
        <fullName evidence="1">Uncharacterized protein</fullName>
    </submittedName>
</protein>
<keyword evidence="2" id="KW-1185">Reference proteome</keyword>
<reference evidence="1 2" key="1">
    <citation type="submission" date="2012-11" db="EMBL/GenBank/DDBJ databases">
        <authorList>
            <person name="Huguet-Tapia J.C."/>
            <person name="Durkin A.S."/>
            <person name="Pettis G.S."/>
            <person name="Badger J.H."/>
        </authorList>
    </citation>
    <scope>NUCLEOTIDE SEQUENCE [LARGE SCALE GENOMIC DNA]</scope>
    <source>
        <strain evidence="1 2">91-03</strain>
    </source>
</reference>
<name>L1KP12_9ACTN</name>
<dbReference type="PATRIC" id="fig|698759.3.peg.6758"/>
<proteinExistence type="predicted"/>
<accession>L1KP12</accession>
<evidence type="ECO:0000313" key="1">
    <source>
        <dbReference type="EMBL" id="EKX62551.1"/>
    </source>
</evidence>